<feature type="transmembrane region" description="Helical" evidence="2">
    <location>
        <begin position="654"/>
        <end position="672"/>
    </location>
</feature>
<comment type="caution">
    <text evidence="3">The sequence shown here is derived from an EMBL/GenBank/DDBJ whole genome shotgun (WGS) entry which is preliminary data.</text>
</comment>
<feature type="transmembrane region" description="Helical" evidence="2">
    <location>
        <begin position="733"/>
        <end position="758"/>
    </location>
</feature>
<dbReference type="InterPro" id="IPR053066">
    <property type="entry name" value="ADGR_G7"/>
</dbReference>
<keyword evidence="2" id="KW-0472">Membrane</keyword>
<dbReference type="PANTHER" id="PTHR47767">
    <property type="entry name" value="ADHESION G PROTEIN-COUPLED RECEPTOR G7"/>
    <property type="match status" value="1"/>
</dbReference>
<keyword evidence="2" id="KW-1133">Transmembrane helix</keyword>
<dbReference type="Gene3D" id="2.60.220.50">
    <property type="match status" value="1"/>
</dbReference>
<feature type="transmembrane region" description="Helical" evidence="2">
    <location>
        <begin position="787"/>
        <end position="810"/>
    </location>
</feature>
<evidence type="ECO:0000256" key="1">
    <source>
        <dbReference type="SAM" id="MobiDB-lite"/>
    </source>
</evidence>
<dbReference type="EMBL" id="JAKKPZ010000152">
    <property type="protein sequence ID" value="KAI1700228.1"/>
    <property type="molecule type" value="Genomic_DNA"/>
</dbReference>
<feature type="transmembrane region" description="Helical" evidence="2">
    <location>
        <begin position="816"/>
        <end position="836"/>
    </location>
</feature>
<keyword evidence="3" id="KW-0675">Receptor</keyword>
<keyword evidence="2" id="KW-0812">Transmembrane</keyword>
<feature type="region of interest" description="Disordered" evidence="1">
    <location>
        <begin position="380"/>
        <end position="407"/>
    </location>
</feature>
<feature type="transmembrane region" description="Helical" evidence="2">
    <location>
        <begin position="565"/>
        <end position="589"/>
    </location>
</feature>
<reference evidence="3" key="1">
    <citation type="submission" date="2022-01" db="EMBL/GenBank/DDBJ databases">
        <title>Genome Sequence Resource for Two Populations of Ditylenchus destructor, the Migratory Endoparasitic Phytonematode.</title>
        <authorList>
            <person name="Zhang H."/>
            <person name="Lin R."/>
            <person name="Xie B."/>
        </authorList>
    </citation>
    <scope>NUCLEOTIDE SEQUENCE</scope>
    <source>
        <strain evidence="3">BazhouSP</strain>
    </source>
</reference>
<dbReference type="Proteomes" id="UP001201812">
    <property type="component" value="Unassembled WGS sequence"/>
</dbReference>
<protein>
    <submittedName>
        <fullName evidence="3">Adhesion G protein-coupled receptor L3</fullName>
    </submittedName>
</protein>
<proteinExistence type="predicted"/>
<feature type="transmembrane region" description="Helical" evidence="2">
    <location>
        <begin position="618"/>
        <end position="634"/>
    </location>
</feature>
<feature type="transmembrane region" description="Helical" evidence="2">
    <location>
        <begin position="692"/>
        <end position="713"/>
    </location>
</feature>
<dbReference type="InterPro" id="IPR046338">
    <property type="entry name" value="GAIN_dom_sf"/>
</dbReference>
<sequence>MLLYKSTKFNFLYKVILFLIVAVPLSGYDLRPAQGSDSSQLNFDEFIGVIHGMDSQNKVMFHGHSRIWLNSTSLLANIEINDFNCAVDCKLALLYDGPGWRLEDHGAETNKSVLHTFSLNNDGTGIVALDITFLDETNNRYYTSAIAVPFVNWNTTMHFSSSPPYCYHNIFSYGSGTVHTCICANSPDREREDFNSCPIEEIYPLTTPKGDCSDGDVFNQLSCNATDDTLNVTQAISDLSNGVKQIVNLTSTQVYDISVVLSKISDAKNLDTPEYTKIFDVLDHLLGQNVSTMIESNDEGRLSTDRIVMSVDKLLSNTNTSLSYLNGSKLGIIREASPNCENRNITFGLADFGDKFGLMNDMSSGKVAVTSIEVPMQRICKQKSKSESGNQSHKKENHLNIDTSSDDQISGPKIAKRVNFIIYRSLNFYVGNSSKPYANTRPSTEKFGGSSESWTSVSSRHERCVPGYFGADNSVVMATIEDEDTSPGAGGQQPVMAKIQYTKQILPLHGSYKIAWWQNGQWARTNTCSVKEIGEHFLAECNHLTDFTLLVDGMEADPSLCDTTLVIIGQVLNFGSMVALIVLHVVFVLNRVPLLHETMLEKGKAFTLLKSDIDPSQFLYNLILSLFYFCFSAFSDQGHLGSDLGCKIAAGVTYWLLLTCIFLSVFQALRILKVFVWTVTLERAAIFMTNPLTAYITSFAAPTLICCTLAVFIQDFFYRDDEFCWIRPIYVWFAVWLPITLLIINGLVSITIISLRLFPNMFGLQRILRTGSKVIAKGTRRQTKEKLIAIFLLQFTLGMPWLFMYLTLFAPEVTTWHYLFTVVNGSQGIILLALFVHKQFQLWRRQANKIESYGSSAVFYAMPYRFPYLDDCMRIKIDLKNAKAK</sequence>
<dbReference type="AlphaFoldDB" id="A0AAD4MNC7"/>
<gene>
    <name evidence="3" type="ORF">DdX_16846</name>
</gene>
<accession>A0AAD4MNC7</accession>
<dbReference type="Gene3D" id="1.20.1070.10">
    <property type="entry name" value="Rhodopsin 7-helix transmembrane proteins"/>
    <property type="match status" value="1"/>
</dbReference>
<evidence type="ECO:0000313" key="3">
    <source>
        <dbReference type="EMBL" id="KAI1700228.1"/>
    </source>
</evidence>
<evidence type="ECO:0000256" key="2">
    <source>
        <dbReference type="SAM" id="Phobius"/>
    </source>
</evidence>
<name>A0AAD4MNC7_9BILA</name>
<organism evidence="3 4">
    <name type="scientific">Ditylenchus destructor</name>
    <dbReference type="NCBI Taxonomy" id="166010"/>
    <lineage>
        <taxon>Eukaryota</taxon>
        <taxon>Metazoa</taxon>
        <taxon>Ecdysozoa</taxon>
        <taxon>Nematoda</taxon>
        <taxon>Chromadorea</taxon>
        <taxon>Rhabditida</taxon>
        <taxon>Tylenchina</taxon>
        <taxon>Tylenchomorpha</taxon>
        <taxon>Sphaerularioidea</taxon>
        <taxon>Anguinidae</taxon>
        <taxon>Anguininae</taxon>
        <taxon>Ditylenchus</taxon>
    </lineage>
</organism>
<evidence type="ECO:0000313" key="4">
    <source>
        <dbReference type="Proteomes" id="UP001201812"/>
    </source>
</evidence>
<keyword evidence="4" id="KW-1185">Reference proteome</keyword>